<evidence type="ECO:0000313" key="1">
    <source>
        <dbReference type="EMBL" id="EDO60430.1"/>
    </source>
</evidence>
<name>A7VXD3_9FIRM</name>
<comment type="caution">
    <text evidence="1">The sequence shown here is derived from an EMBL/GenBank/DDBJ whole genome shotgun (WGS) entry which is preliminary data.</text>
</comment>
<sequence>MISSVPEVLNKKQFVLIFSRNRRHKFKGVYDKPVLFGQK</sequence>
<dbReference type="AlphaFoldDB" id="A7VXD3"/>
<reference evidence="1 2" key="2">
    <citation type="submission" date="2007-08" db="EMBL/GenBank/DDBJ databases">
        <authorList>
            <person name="Fulton L."/>
            <person name="Clifton S."/>
            <person name="Fulton B."/>
            <person name="Xu J."/>
            <person name="Minx P."/>
            <person name="Pepin K.H."/>
            <person name="Johnson M."/>
            <person name="Thiruvilangam P."/>
            <person name="Bhonagiri V."/>
            <person name="Nash W.E."/>
            <person name="Wang C."/>
            <person name="Mardis E.R."/>
            <person name="Wilson R.K."/>
        </authorList>
    </citation>
    <scope>NUCLEOTIDE SEQUENCE [LARGE SCALE GENOMIC DNA]</scope>
    <source>
        <strain evidence="1 2">DSM 753</strain>
    </source>
</reference>
<dbReference type="EMBL" id="ABCB02000020">
    <property type="protein sequence ID" value="EDO60430.1"/>
    <property type="molecule type" value="Genomic_DNA"/>
</dbReference>
<evidence type="ECO:0000313" key="2">
    <source>
        <dbReference type="Proteomes" id="UP000003490"/>
    </source>
</evidence>
<gene>
    <name evidence="1" type="ORF">CLOLEP_03257</name>
</gene>
<protein>
    <submittedName>
        <fullName evidence="1">Uncharacterized protein</fullName>
    </submittedName>
</protein>
<reference evidence="1 2" key="1">
    <citation type="submission" date="2007-08" db="EMBL/GenBank/DDBJ databases">
        <title>Draft genome sequence of Clostridium leptum (DSM 753).</title>
        <authorList>
            <person name="Sudarsanam P."/>
            <person name="Ley R."/>
            <person name="Guruge J."/>
            <person name="Turnbaugh P.J."/>
            <person name="Mahowald M."/>
            <person name="Liep D."/>
            <person name="Gordon J."/>
        </authorList>
    </citation>
    <scope>NUCLEOTIDE SEQUENCE [LARGE SCALE GENOMIC DNA]</scope>
    <source>
        <strain evidence="1 2">DSM 753</strain>
    </source>
</reference>
<dbReference type="HOGENOM" id="CLU_3307410_0_0_9"/>
<proteinExistence type="predicted"/>
<accession>A7VXD3</accession>
<dbReference type="Proteomes" id="UP000003490">
    <property type="component" value="Unassembled WGS sequence"/>
</dbReference>
<organism evidence="1 2">
    <name type="scientific">[Clostridium] leptum DSM 753</name>
    <dbReference type="NCBI Taxonomy" id="428125"/>
    <lineage>
        <taxon>Bacteria</taxon>
        <taxon>Bacillati</taxon>
        <taxon>Bacillota</taxon>
        <taxon>Clostridia</taxon>
        <taxon>Eubacteriales</taxon>
        <taxon>Oscillospiraceae</taxon>
        <taxon>Oscillospiraceae incertae sedis</taxon>
    </lineage>
</organism>